<dbReference type="Gene3D" id="3.40.50.720">
    <property type="entry name" value="NAD(P)-binding Rossmann-like Domain"/>
    <property type="match status" value="2"/>
</dbReference>
<dbReference type="InterPro" id="IPR006139">
    <property type="entry name" value="D-isomer_2_OHA_DH_cat_dom"/>
</dbReference>
<sequence length="134" mass="14670">MKTECDIVAPWFEGVPVMDMPQSDLAHRKSLYESDAVIVRTFTISSEDINRAVRLKAIVNHGVGVDNIDLKAAKAHGVPVAYTPTGNTNAVAEHVIALLMSLSRRVIPARQALIDGRFTDRNDYRGIEVAGKTL</sequence>
<feature type="domain" description="D-isomer specific 2-hydroxyacid dehydrogenase catalytic" evidence="1">
    <location>
        <begin position="29"/>
        <end position="95"/>
    </location>
</feature>
<dbReference type="GO" id="GO:0016616">
    <property type="term" value="F:oxidoreductase activity, acting on the CH-OH group of donors, NAD or NADP as acceptor"/>
    <property type="evidence" value="ECO:0007669"/>
    <property type="project" value="InterPro"/>
</dbReference>
<proteinExistence type="predicted"/>
<dbReference type="GO" id="GO:0051287">
    <property type="term" value="F:NAD binding"/>
    <property type="evidence" value="ECO:0007669"/>
    <property type="project" value="InterPro"/>
</dbReference>
<dbReference type="Pfam" id="PF00389">
    <property type="entry name" value="2-Hacid_dh"/>
    <property type="match status" value="1"/>
</dbReference>
<dbReference type="AlphaFoldDB" id="A0A382VKU5"/>
<accession>A0A382VKU5</accession>
<gene>
    <name evidence="2" type="ORF">METZ01_LOCUS400006</name>
</gene>
<dbReference type="PANTHER" id="PTHR42938">
    <property type="entry name" value="FORMATE DEHYDROGENASE 1"/>
    <property type="match status" value="1"/>
</dbReference>
<name>A0A382VKU5_9ZZZZ</name>
<reference evidence="2" key="1">
    <citation type="submission" date="2018-05" db="EMBL/GenBank/DDBJ databases">
        <authorList>
            <person name="Lanie J.A."/>
            <person name="Ng W.-L."/>
            <person name="Kazmierczak K.M."/>
            <person name="Andrzejewski T.M."/>
            <person name="Davidsen T.M."/>
            <person name="Wayne K.J."/>
            <person name="Tettelin H."/>
            <person name="Glass J.I."/>
            <person name="Rusch D."/>
            <person name="Podicherti R."/>
            <person name="Tsui H.-C.T."/>
            <person name="Winkler M.E."/>
        </authorList>
    </citation>
    <scope>NUCLEOTIDE SEQUENCE</scope>
</reference>
<organism evidence="2">
    <name type="scientific">marine metagenome</name>
    <dbReference type="NCBI Taxonomy" id="408172"/>
    <lineage>
        <taxon>unclassified sequences</taxon>
        <taxon>metagenomes</taxon>
        <taxon>ecological metagenomes</taxon>
    </lineage>
</organism>
<protein>
    <recommendedName>
        <fullName evidence="1">D-isomer specific 2-hydroxyacid dehydrogenase catalytic domain-containing protein</fullName>
    </recommendedName>
</protein>
<feature type="non-terminal residue" evidence="2">
    <location>
        <position position="134"/>
    </location>
</feature>
<dbReference type="SUPFAM" id="SSF52283">
    <property type="entry name" value="Formate/glycerate dehydrogenase catalytic domain-like"/>
    <property type="match status" value="1"/>
</dbReference>
<evidence type="ECO:0000259" key="1">
    <source>
        <dbReference type="Pfam" id="PF00389"/>
    </source>
</evidence>
<evidence type="ECO:0000313" key="2">
    <source>
        <dbReference type="EMBL" id="SVD47152.1"/>
    </source>
</evidence>
<dbReference type="EMBL" id="UINC01152787">
    <property type="protein sequence ID" value="SVD47152.1"/>
    <property type="molecule type" value="Genomic_DNA"/>
</dbReference>
<dbReference type="PANTHER" id="PTHR42938:SF9">
    <property type="entry name" value="FORMATE DEHYDROGENASE 1"/>
    <property type="match status" value="1"/>
</dbReference>